<accession>I4C823</accession>
<evidence type="ECO:0000313" key="1">
    <source>
        <dbReference type="EMBL" id="AFM25714.1"/>
    </source>
</evidence>
<dbReference type="AlphaFoldDB" id="I4C823"/>
<dbReference type="KEGG" id="dti:Desti_3050"/>
<dbReference type="EMBL" id="CP003360">
    <property type="protein sequence ID" value="AFM25714.1"/>
    <property type="molecule type" value="Genomic_DNA"/>
</dbReference>
<sequence length="71" mass="8107">MPNLLFTKSEQTKARLSNLNPGEWPGSRPCISPVFFRVSYDIMVVIEKSIKYPHVCRESLIPGRDLFPVLS</sequence>
<name>I4C823_DESTA</name>
<reference evidence="2" key="1">
    <citation type="submission" date="2012-06" db="EMBL/GenBank/DDBJ databases">
        <title>Complete sequence of chromosome of Desulfomonile tiedjei DSM 6799.</title>
        <authorList>
            <person name="Lucas S."/>
            <person name="Copeland A."/>
            <person name="Lapidus A."/>
            <person name="Glavina del Rio T."/>
            <person name="Dalin E."/>
            <person name="Tice H."/>
            <person name="Bruce D."/>
            <person name="Goodwin L."/>
            <person name="Pitluck S."/>
            <person name="Peters L."/>
            <person name="Ovchinnikova G."/>
            <person name="Zeytun A."/>
            <person name="Lu M."/>
            <person name="Kyrpides N."/>
            <person name="Mavromatis K."/>
            <person name="Ivanova N."/>
            <person name="Brettin T."/>
            <person name="Detter J.C."/>
            <person name="Han C."/>
            <person name="Larimer F."/>
            <person name="Land M."/>
            <person name="Hauser L."/>
            <person name="Markowitz V."/>
            <person name="Cheng J.-F."/>
            <person name="Hugenholtz P."/>
            <person name="Woyke T."/>
            <person name="Wu D."/>
            <person name="Spring S."/>
            <person name="Schroeder M."/>
            <person name="Brambilla E."/>
            <person name="Klenk H.-P."/>
            <person name="Eisen J.A."/>
        </authorList>
    </citation>
    <scope>NUCLEOTIDE SEQUENCE [LARGE SCALE GENOMIC DNA]</scope>
    <source>
        <strain evidence="2">ATCC 49306 / DSM 6799 / DCB-1</strain>
    </source>
</reference>
<protein>
    <submittedName>
        <fullName evidence="1">Uncharacterized protein</fullName>
    </submittedName>
</protein>
<keyword evidence="2" id="KW-1185">Reference proteome</keyword>
<dbReference type="STRING" id="706587.Desti_3050"/>
<proteinExistence type="predicted"/>
<dbReference type="Proteomes" id="UP000006055">
    <property type="component" value="Chromosome"/>
</dbReference>
<organism evidence="1 2">
    <name type="scientific">Desulfomonile tiedjei (strain ATCC 49306 / DSM 6799 / DCB-1)</name>
    <dbReference type="NCBI Taxonomy" id="706587"/>
    <lineage>
        <taxon>Bacteria</taxon>
        <taxon>Pseudomonadati</taxon>
        <taxon>Thermodesulfobacteriota</taxon>
        <taxon>Desulfomonilia</taxon>
        <taxon>Desulfomonilales</taxon>
        <taxon>Desulfomonilaceae</taxon>
        <taxon>Desulfomonile</taxon>
    </lineage>
</organism>
<evidence type="ECO:0000313" key="2">
    <source>
        <dbReference type="Proteomes" id="UP000006055"/>
    </source>
</evidence>
<dbReference type="HOGENOM" id="CLU_2733509_0_0_7"/>
<gene>
    <name evidence="1" type="ordered locus">Desti_3050</name>
</gene>